<dbReference type="GO" id="GO:0003677">
    <property type="term" value="F:DNA binding"/>
    <property type="evidence" value="ECO:0007669"/>
    <property type="project" value="UniProtKB-KW"/>
</dbReference>
<dbReference type="Pfam" id="PF08220">
    <property type="entry name" value="HTH_DeoR"/>
    <property type="match status" value="1"/>
</dbReference>
<dbReference type="PANTHER" id="PTHR30363:SF4">
    <property type="entry name" value="GLYCEROL-3-PHOSPHATE REGULON REPRESSOR"/>
    <property type="match status" value="1"/>
</dbReference>
<evidence type="ECO:0000313" key="8">
    <source>
        <dbReference type="EMBL" id="ELB02245.1"/>
    </source>
</evidence>
<keyword evidence="4" id="KW-0238">DNA-binding</keyword>
<dbReference type="PROSITE" id="PS51000">
    <property type="entry name" value="HTH_DEOR_2"/>
    <property type="match status" value="1"/>
</dbReference>
<feature type="domain" description="HTH deoR-type" evidence="7">
    <location>
        <begin position="28"/>
        <end position="83"/>
    </location>
</feature>
<dbReference type="SUPFAM" id="SSF100950">
    <property type="entry name" value="NagB/RpiA/CoA transferase-like"/>
    <property type="match status" value="1"/>
</dbReference>
<organism evidence="8 9">
    <name type="scientific">Enterococcus faecium EnGen0003</name>
    <dbReference type="NCBI Taxonomy" id="1138901"/>
    <lineage>
        <taxon>Bacteria</taxon>
        <taxon>Bacillati</taxon>
        <taxon>Bacillota</taxon>
        <taxon>Bacilli</taxon>
        <taxon>Lactobacillales</taxon>
        <taxon>Enterococcaceae</taxon>
        <taxon>Enterococcus</taxon>
    </lineage>
</organism>
<dbReference type="SMART" id="SM01134">
    <property type="entry name" value="DeoRC"/>
    <property type="match status" value="1"/>
</dbReference>
<dbReference type="InterPro" id="IPR018356">
    <property type="entry name" value="Tscrpt_reg_HTH_DeoR_CS"/>
</dbReference>
<proteinExistence type="predicted"/>
<dbReference type="PRINTS" id="PR00037">
    <property type="entry name" value="HTHLACR"/>
</dbReference>
<evidence type="ECO:0000259" key="7">
    <source>
        <dbReference type="PROSITE" id="PS51000"/>
    </source>
</evidence>
<evidence type="ECO:0000256" key="1">
    <source>
        <dbReference type="ARBA" id="ARBA00021390"/>
    </source>
</evidence>
<name>A0A828ZRG5_ENTFC</name>
<keyword evidence="3" id="KW-0805">Transcription regulation</keyword>
<dbReference type="SMART" id="SM00420">
    <property type="entry name" value="HTH_DEOR"/>
    <property type="match status" value="1"/>
</dbReference>
<dbReference type="Pfam" id="PF00455">
    <property type="entry name" value="DeoRC"/>
    <property type="match status" value="1"/>
</dbReference>
<sequence>MTLFSKYNMFNSDIKEGLERGARKKMIKEERQKYLMDLLSQYKFLKVRDIVNELKITDMTVRRDFQELEDKGLIIRVHGGARIIEDNKNDILTELSHREKQHIHLNEKLEIAKIIAENIFEDETVFLGAGTTIELVYEFLTVNHAKIITNSIHVFDKFKHDSRFELILIGGSYRSKTGAFVGTIANDFISGIHVMKSFIGVNGLDTSAIYTSNEDEGLTQKCALNIAEQRFIVADHHKINKKDFYSFYSLKDADYLITDSMITAEDQEIFGKKIPILSSKGRLDLS</sequence>
<comment type="function">
    <text evidence="6">Repressor of the lactose catabolism operon. Galactose-6-phosphate is the inducer.</text>
</comment>
<evidence type="ECO:0000256" key="2">
    <source>
        <dbReference type="ARBA" id="ARBA00022491"/>
    </source>
</evidence>
<evidence type="ECO:0000256" key="3">
    <source>
        <dbReference type="ARBA" id="ARBA00023015"/>
    </source>
</evidence>
<dbReference type="PROSITE" id="PS00894">
    <property type="entry name" value="HTH_DEOR_1"/>
    <property type="match status" value="1"/>
</dbReference>
<evidence type="ECO:0000313" key="9">
    <source>
        <dbReference type="Proteomes" id="UP000010553"/>
    </source>
</evidence>
<comment type="caution">
    <text evidence="8">The sequence shown here is derived from an EMBL/GenBank/DDBJ whole genome shotgun (WGS) entry which is preliminary data.</text>
</comment>
<dbReference type="SUPFAM" id="SSF46785">
    <property type="entry name" value="Winged helix' DNA-binding domain"/>
    <property type="match status" value="1"/>
</dbReference>
<protein>
    <recommendedName>
        <fullName evidence="1">Lactose phosphotransferase system repressor</fullName>
    </recommendedName>
</protein>
<dbReference type="PANTHER" id="PTHR30363">
    <property type="entry name" value="HTH-TYPE TRANSCRIPTIONAL REGULATOR SRLR-RELATED"/>
    <property type="match status" value="1"/>
</dbReference>
<evidence type="ECO:0000256" key="5">
    <source>
        <dbReference type="ARBA" id="ARBA00023163"/>
    </source>
</evidence>
<dbReference type="InterPro" id="IPR037171">
    <property type="entry name" value="NagB/RpiA_transferase-like"/>
</dbReference>
<keyword evidence="2" id="KW-0678">Repressor</keyword>
<dbReference type="InterPro" id="IPR036390">
    <property type="entry name" value="WH_DNA-bd_sf"/>
</dbReference>
<keyword evidence="5" id="KW-0804">Transcription</keyword>
<dbReference type="GO" id="GO:0003700">
    <property type="term" value="F:DNA-binding transcription factor activity"/>
    <property type="evidence" value="ECO:0007669"/>
    <property type="project" value="InterPro"/>
</dbReference>
<evidence type="ECO:0000256" key="6">
    <source>
        <dbReference type="ARBA" id="ARBA00024937"/>
    </source>
</evidence>
<dbReference type="AlphaFoldDB" id="A0A828ZRG5"/>
<dbReference type="Gene3D" id="1.10.10.10">
    <property type="entry name" value="Winged helix-like DNA-binding domain superfamily/Winged helix DNA-binding domain"/>
    <property type="match status" value="1"/>
</dbReference>
<gene>
    <name evidence="8" type="ORF">OIE_04671</name>
</gene>
<dbReference type="InterPro" id="IPR014036">
    <property type="entry name" value="DeoR-like_C"/>
</dbReference>
<dbReference type="InterPro" id="IPR050313">
    <property type="entry name" value="Carb_Metab_HTH_regulators"/>
</dbReference>
<dbReference type="Proteomes" id="UP000010553">
    <property type="component" value="Unassembled WGS sequence"/>
</dbReference>
<dbReference type="InterPro" id="IPR036388">
    <property type="entry name" value="WH-like_DNA-bd_sf"/>
</dbReference>
<dbReference type="InterPro" id="IPR001034">
    <property type="entry name" value="DeoR_HTH"/>
</dbReference>
<accession>A0A828ZRG5</accession>
<evidence type="ECO:0000256" key="4">
    <source>
        <dbReference type="ARBA" id="ARBA00023125"/>
    </source>
</evidence>
<dbReference type="EMBL" id="AHXC01000005">
    <property type="protein sequence ID" value="ELB02245.1"/>
    <property type="molecule type" value="Genomic_DNA"/>
</dbReference>
<reference evidence="8 9" key="1">
    <citation type="submission" date="2012-12" db="EMBL/GenBank/DDBJ databases">
        <title>The Genome Sequence of Enterococcus faecium E1590.</title>
        <authorList>
            <consortium name="The Broad Institute Genome Sequencing Platform"/>
            <consortium name="The Broad Institute Genome Sequencing Center for Infectious Disease"/>
            <person name="Earl A.M."/>
            <person name="Gilmore M.S."/>
            <person name="van Schaik W."/>
            <person name="Lebreton F."/>
            <person name="Willems R.J."/>
            <person name="Walker B."/>
            <person name="Young S.K."/>
            <person name="Zeng Q."/>
            <person name="Gargeya S."/>
            <person name="Fitzgerald M."/>
            <person name="Haas B."/>
            <person name="Abouelleil A."/>
            <person name="Alvarado L."/>
            <person name="Arachchi H.M."/>
            <person name="Berlin A.M."/>
            <person name="Chapman S.B."/>
            <person name="Dewar J."/>
            <person name="Goldberg J."/>
            <person name="Griggs A."/>
            <person name="Gujja S."/>
            <person name="Hansen M."/>
            <person name="Howarth C."/>
            <person name="Imamovic A."/>
            <person name="Larimer J."/>
            <person name="McCowan C."/>
            <person name="Murphy C."/>
            <person name="Neiman D."/>
            <person name="Pearson M."/>
            <person name="Priest M."/>
            <person name="Roberts A."/>
            <person name="Saif S."/>
            <person name="Shea T."/>
            <person name="Sisk P."/>
            <person name="Sykes S."/>
            <person name="Wortman J."/>
            <person name="Nusbaum C."/>
            <person name="Birren B."/>
        </authorList>
    </citation>
    <scope>NUCLEOTIDE SEQUENCE [LARGE SCALE GENOMIC DNA]</scope>
    <source>
        <strain evidence="8 9">E1590</strain>
    </source>
</reference>